<keyword evidence="6" id="KW-0029">Amino-acid transport</keyword>
<dbReference type="AlphaFoldDB" id="A0A4Y8RUI3"/>
<keyword evidence="7 9" id="KW-1133">Transmembrane helix</keyword>
<dbReference type="PANTHER" id="PTHR30614">
    <property type="entry name" value="MEMBRANE COMPONENT OF AMINO ACID ABC TRANSPORTER"/>
    <property type="match status" value="1"/>
</dbReference>
<comment type="subcellular location">
    <subcellularLocation>
        <location evidence="1">Cell inner membrane</location>
        <topology evidence="1">Multi-pass membrane protein</topology>
    </subcellularLocation>
    <subcellularLocation>
        <location evidence="9">Cell membrane</location>
        <topology evidence="9">Multi-pass membrane protein</topology>
    </subcellularLocation>
</comment>
<evidence type="ECO:0000256" key="2">
    <source>
        <dbReference type="ARBA" id="ARBA00010072"/>
    </source>
</evidence>
<feature type="transmembrane region" description="Helical" evidence="9">
    <location>
        <begin position="77"/>
        <end position="96"/>
    </location>
</feature>
<dbReference type="PANTHER" id="PTHR30614:SF0">
    <property type="entry name" value="L-CYSTINE TRANSPORT SYSTEM PERMEASE PROTEIN TCYL"/>
    <property type="match status" value="1"/>
</dbReference>
<sequence length="216" mass="23519">MTWYDVYAIFQGAVFTVAISLASIVIGLPLGLGFALIRWSRIPVLDRIVVVYVSVIRASPAVTLALLIFFALPVVGISMGAVTAAIVTLTLSTATFNTEIWRGALMSFPSDQLESARAFGMPRALRFRRIVFPQILHSALPALVNEMTLQVKSSPAIAVLGLVDITRAASRVGARTYDPLPPFVVALVLYSLIVAVFVMSQRFIERRRAAELEAAR</sequence>
<dbReference type="PROSITE" id="PS50928">
    <property type="entry name" value="ABC_TM1"/>
    <property type="match status" value="1"/>
</dbReference>
<dbReference type="GO" id="GO:0043190">
    <property type="term" value="C:ATP-binding cassette (ABC) transporter complex"/>
    <property type="evidence" value="ECO:0007669"/>
    <property type="project" value="InterPro"/>
</dbReference>
<keyword evidence="8 9" id="KW-0472">Membrane</keyword>
<gene>
    <name evidence="11" type="ORF">E3C22_01020</name>
</gene>
<reference evidence="11 12" key="1">
    <citation type="submission" date="2019-03" db="EMBL/GenBank/DDBJ databases">
        <title>Jiella endophytica sp. nov., a novel endophytic bacterium isolated from root of Ficus microcarpa Linn. f.</title>
        <authorList>
            <person name="Tuo L."/>
        </authorList>
    </citation>
    <scope>NUCLEOTIDE SEQUENCE [LARGE SCALE GENOMIC DNA]</scope>
    <source>
        <strain evidence="11 12">CBS5Q-3</strain>
    </source>
</reference>
<proteinExistence type="inferred from homology"/>
<evidence type="ECO:0000256" key="5">
    <source>
        <dbReference type="ARBA" id="ARBA00022692"/>
    </source>
</evidence>
<evidence type="ECO:0000256" key="1">
    <source>
        <dbReference type="ARBA" id="ARBA00004429"/>
    </source>
</evidence>
<keyword evidence="4" id="KW-1003">Cell membrane</keyword>
<evidence type="ECO:0000259" key="10">
    <source>
        <dbReference type="PROSITE" id="PS50928"/>
    </source>
</evidence>
<keyword evidence="3 9" id="KW-0813">Transport</keyword>
<keyword evidence="12" id="KW-1185">Reference proteome</keyword>
<dbReference type="InterPro" id="IPR043429">
    <property type="entry name" value="ArtM/GltK/GlnP/TcyL/YhdX-like"/>
</dbReference>
<dbReference type="InterPro" id="IPR010065">
    <property type="entry name" value="AA_ABC_transptr_permease_3TM"/>
</dbReference>
<dbReference type="Proteomes" id="UP000298179">
    <property type="component" value="Unassembled WGS sequence"/>
</dbReference>
<evidence type="ECO:0000256" key="3">
    <source>
        <dbReference type="ARBA" id="ARBA00022448"/>
    </source>
</evidence>
<dbReference type="GO" id="GO:0015184">
    <property type="term" value="F:L-cystine transmembrane transporter activity"/>
    <property type="evidence" value="ECO:0007669"/>
    <property type="project" value="TreeGrafter"/>
</dbReference>
<comment type="similarity">
    <text evidence="2">Belongs to the binding-protein-dependent transport system permease family. HisMQ subfamily.</text>
</comment>
<evidence type="ECO:0000256" key="7">
    <source>
        <dbReference type="ARBA" id="ARBA00022989"/>
    </source>
</evidence>
<evidence type="ECO:0000256" key="9">
    <source>
        <dbReference type="RuleBase" id="RU363032"/>
    </source>
</evidence>
<dbReference type="CDD" id="cd06261">
    <property type="entry name" value="TM_PBP2"/>
    <property type="match status" value="1"/>
</dbReference>
<comment type="caution">
    <text evidence="11">The sequence shown here is derived from an EMBL/GenBank/DDBJ whole genome shotgun (WGS) entry which is preliminary data.</text>
</comment>
<evidence type="ECO:0000256" key="4">
    <source>
        <dbReference type="ARBA" id="ARBA00022475"/>
    </source>
</evidence>
<evidence type="ECO:0000256" key="8">
    <source>
        <dbReference type="ARBA" id="ARBA00023136"/>
    </source>
</evidence>
<dbReference type="InterPro" id="IPR000515">
    <property type="entry name" value="MetI-like"/>
</dbReference>
<dbReference type="Gene3D" id="1.10.3720.10">
    <property type="entry name" value="MetI-like"/>
    <property type="match status" value="1"/>
</dbReference>
<dbReference type="SUPFAM" id="SSF161098">
    <property type="entry name" value="MetI-like"/>
    <property type="match status" value="1"/>
</dbReference>
<dbReference type="OrthoDB" id="9815029at2"/>
<name>A0A4Y8RUI3_9HYPH</name>
<evidence type="ECO:0000313" key="11">
    <source>
        <dbReference type="EMBL" id="TFF27094.1"/>
    </source>
</evidence>
<keyword evidence="5 9" id="KW-0812">Transmembrane</keyword>
<dbReference type="NCBIfam" id="TIGR01726">
    <property type="entry name" value="HEQRo_perm_3TM"/>
    <property type="match status" value="1"/>
</dbReference>
<organism evidence="11 12">
    <name type="scientific">Jiella endophytica</name>
    <dbReference type="NCBI Taxonomy" id="2558362"/>
    <lineage>
        <taxon>Bacteria</taxon>
        <taxon>Pseudomonadati</taxon>
        <taxon>Pseudomonadota</taxon>
        <taxon>Alphaproteobacteria</taxon>
        <taxon>Hyphomicrobiales</taxon>
        <taxon>Aurantimonadaceae</taxon>
        <taxon>Jiella</taxon>
    </lineage>
</organism>
<evidence type="ECO:0000256" key="6">
    <source>
        <dbReference type="ARBA" id="ARBA00022970"/>
    </source>
</evidence>
<accession>A0A4Y8RUI3</accession>
<dbReference type="RefSeq" id="WP_134759367.1">
    <property type="nucleotide sequence ID" value="NZ_SOZD01000001.1"/>
</dbReference>
<evidence type="ECO:0000313" key="12">
    <source>
        <dbReference type="Proteomes" id="UP000298179"/>
    </source>
</evidence>
<protein>
    <submittedName>
        <fullName evidence="11">Amino acid ABC transporter permease</fullName>
    </submittedName>
</protein>
<feature type="transmembrane region" description="Helical" evidence="9">
    <location>
        <begin position="6"/>
        <end position="37"/>
    </location>
</feature>
<feature type="domain" description="ABC transmembrane type-1" evidence="10">
    <location>
        <begin position="13"/>
        <end position="198"/>
    </location>
</feature>
<feature type="transmembrane region" description="Helical" evidence="9">
    <location>
        <begin position="180"/>
        <end position="199"/>
    </location>
</feature>
<dbReference type="InterPro" id="IPR035906">
    <property type="entry name" value="MetI-like_sf"/>
</dbReference>
<dbReference type="Pfam" id="PF00528">
    <property type="entry name" value="BPD_transp_1"/>
    <property type="match status" value="1"/>
</dbReference>
<dbReference type="EMBL" id="SOZD01000001">
    <property type="protein sequence ID" value="TFF27094.1"/>
    <property type="molecule type" value="Genomic_DNA"/>
</dbReference>